<gene>
    <name evidence="4" type="ORF">H4Q32_027021</name>
</gene>
<sequence>MASPNAEKQSSGPAVSSCMDVPYKSFIPGGLKVGSVITVQGFILPQPFRCDINLQHRFGIAFHYNPRFDQNVVVRNTYEGGAWGKDELSEPMPFKAGQMMTITIICGPHQYEVFVNGEKAHTYKHRFTDLKEIDVLDIRGDVQLTFVQPYFFNLDP</sequence>
<dbReference type="PANTHER" id="PTHR11346:SF80">
    <property type="entry name" value="GALECTIN-9C"/>
    <property type="match status" value="1"/>
</dbReference>
<feature type="domain" description="Galectin" evidence="3">
    <location>
        <begin position="23"/>
        <end position="150"/>
    </location>
</feature>
<proteinExistence type="predicted"/>
<dbReference type="SMART" id="SM00276">
    <property type="entry name" value="GLECT"/>
    <property type="match status" value="1"/>
</dbReference>
<comment type="caution">
    <text evidence="4">The sequence shown here is derived from an EMBL/GenBank/DDBJ whole genome shotgun (WGS) entry which is preliminary data.</text>
</comment>
<dbReference type="SMART" id="SM00908">
    <property type="entry name" value="Gal-bind_lectin"/>
    <property type="match status" value="1"/>
</dbReference>
<accession>A0ABQ8L1J0</accession>
<organism evidence="4 5">
    <name type="scientific">Labeo rohita</name>
    <name type="common">Indian major carp</name>
    <name type="synonym">Cyprinus rohita</name>
    <dbReference type="NCBI Taxonomy" id="84645"/>
    <lineage>
        <taxon>Eukaryota</taxon>
        <taxon>Metazoa</taxon>
        <taxon>Chordata</taxon>
        <taxon>Craniata</taxon>
        <taxon>Vertebrata</taxon>
        <taxon>Euteleostomi</taxon>
        <taxon>Actinopterygii</taxon>
        <taxon>Neopterygii</taxon>
        <taxon>Teleostei</taxon>
        <taxon>Ostariophysi</taxon>
        <taxon>Cypriniformes</taxon>
        <taxon>Cyprinidae</taxon>
        <taxon>Labeoninae</taxon>
        <taxon>Labeonini</taxon>
        <taxon>Labeo</taxon>
    </lineage>
</organism>
<dbReference type="CDD" id="cd00070">
    <property type="entry name" value="GLECT"/>
    <property type="match status" value="1"/>
</dbReference>
<evidence type="ECO:0000259" key="3">
    <source>
        <dbReference type="PROSITE" id="PS51304"/>
    </source>
</evidence>
<evidence type="ECO:0000313" key="5">
    <source>
        <dbReference type="Proteomes" id="UP000830375"/>
    </source>
</evidence>
<dbReference type="EMBL" id="JACTAM010002483">
    <property type="protein sequence ID" value="KAI2644616.1"/>
    <property type="molecule type" value="Genomic_DNA"/>
</dbReference>
<reference evidence="4 5" key="1">
    <citation type="submission" date="2022-01" db="EMBL/GenBank/DDBJ databases">
        <title>A high-quality chromosome-level genome assembly of rohu carp, Labeo rohita.</title>
        <authorList>
            <person name="Arick M.A. II"/>
            <person name="Hsu C.-Y."/>
            <person name="Magbanua Z."/>
            <person name="Pechanova O."/>
            <person name="Grover C."/>
            <person name="Miller E."/>
            <person name="Thrash A."/>
            <person name="Ezzel L."/>
            <person name="Alam S."/>
            <person name="Benzie J."/>
            <person name="Hamilton M."/>
            <person name="Karsi A."/>
            <person name="Lawrence M.L."/>
            <person name="Peterson D.G."/>
        </authorList>
    </citation>
    <scope>NUCLEOTIDE SEQUENCE [LARGE SCALE GENOMIC DNA]</scope>
    <source>
        <strain evidence="5">BAU-BD-2019</strain>
        <tissue evidence="4">Blood</tissue>
    </source>
</reference>
<evidence type="ECO:0000256" key="2">
    <source>
        <dbReference type="RuleBase" id="RU102079"/>
    </source>
</evidence>
<evidence type="ECO:0000313" key="4">
    <source>
        <dbReference type="EMBL" id="KAI2644616.1"/>
    </source>
</evidence>
<dbReference type="Gene3D" id="2.60.120.200">
    <property type="match status" value="1"/>
</dbReference>
<dbReference type="InterPro" id="IPR044156">
    <property type="entry name" value="Galectin-like"/>
</dbReference>
<dbReference type="Pfam" id="PF00337">
    <property type="entry name" value="Gal-bind_lectin"/>
    <property type="match status" value="1"/>
</dbReference>
<protein>
    <recommendedName>
        <fullName evidence="2">Galectin</fullName>
    </recommendedName>
</protein>
<dbReference type="SUPFAM" id="SSF49899">
    <property type="entry name" value="Concanavalin A-like lectins/glucanases"/>
    <property type="match status" value="1"/>
</dbReference>
<dbReference type="PANTHER" id="PTHR11346">
    <property type="entry name" value="GALECTIN"/>
    <property type="match status" value="1"/>
</dbReference>
<dbReference type="InterPro" id="IPR001079">
    <property type="entry name" value="Galectin_CRD"/>
</dbReference>
<evidence type="ECO:0000256" key="1">
    <source>
        <dbReference type="ARBA" id="ARBA00022734"/>
    </source>
</evidence>
<dbReference type="InterPro" id="IPR013320">
    <property type="entry name" value="ConA-like_dom_sf"/>
</dbReference>
<dbReference type="Proteomes" id="UP000830375">
    <property type="component" value="Unassembled WGS sequence"/>
</dbReference>
<name>A0ABQ8L1J0_LABRO</name>
<keyword evidence="1 2" id="KW-0430">Lectin</keyword>
<dbReference type="PROSITE" id="PS51304">
    <property type="entry name" value="GALECTIN"/>
    <property type="match status" value="1"/>
</dbReference>
<keyword evidence="5" id="KW-1185">Reference proteome</keyword>